<organism evidence="11 12">
    <name type="scientific">Emericellopsis atlantica</name>
    <dbReference type="NCBI Taxonomy" id="2614577"/>
    <lineage>
        <taxon>Eukaryota</taxon>
        <taxon>Fungi</taxon>
        <taxon>Dikarya</taxon>
        <taxon>Ascomycota</taxon>
        <taxon>Pezizomycotina</taxon>
        <taxon>Sordariomycetes</taxon>
        <taxon>Hypocreomycetidae</taxon>
        <taxon>Hypocreales</taxon>
        <taxon>Bionectriaceae</taxon>
        <taxon>Emericellopsis</taxon>
    </lineage>
</organism>
<evidence type="ECO:0000256" key="5">
    <source>
        <dbReference type="ARBA" id="ARBA00022737"/>
    </source>
</evidence>
<feature type="compositionally biased region" description="Low complexity" evidence="9">
    <location>
        <begin position="450"/>
        <end position="465"/>
    </location>
</feature>
<comment type="function">
    <text evidence="8">Functions in the early steps of protein synthesis of a small number of specific mRNAs. Acts by directing the binding of methionyl-tRNAi to 40S ribosomal subunits. In contrast to the eIF-2 complex, it binds methionyl-tRNAi to 40S subunits in a codon-dependent manner, whereas the eIF-2 complex binds methionyl-tRNAi to 40S subunits in a GTP-dependent manner.</text>
</comment>
<reference evidence="11" key="1">
    <citation type="journal article" date="2021" name="IMA Fungus">
        <title>Genomic characterization of three marine fungi, including Emericellopsis atlantica sp. nov. with signatures of a generalist lifestyle and marine biomass degradation.</title>
        <authorList>
            <person name="Hagestad O.C."/>
            <person name="Hou L."/>
            <person name="Andersen J.H."/>
            <person name="Hansen E.H."/>
            <person name="Altermark B."/>
            <person name="Li C."/>
            <person name="Kuhnert E."/>
            <person name="Cox R.J."/>
            <person name="Crous P.W."/>
            <person name="Spatafora J.W."/>
            <person name="Lail K."/>
            <person name="Amirebrahimi M."/>
            <person name="Lipzen A."/>
            <person name="Pangilinan J."/>
            <person name="Andreopoulos W."/>
            <person name="Hayes R.D."/>
            <person name="Ng V."/>
            <person name="Grigoriev I.V."/>
            <person name="Jackson S.A."/>
            <person name="Sutton T.D.S."/>
            <person name="Dobson A.D.W."/>
            <person name="Rama T."/>
        </authorList>
    </citation>
    <scope>NUCLEOTIDE SEQUENCE</scope>
    <source>
        <strain evidence="11">TS7</strain>
    </source>
</reference>
<feature type="compositionally biased region" description="Polar residues" evidence="9">
    <location>
        <begin position="612"/>
        <end position="621"/>
    </location>
</feature>
<evidence type="ECO:0000256" key="2">
    <source>
        <dbReference type="ARBA" id="ARBA00013819"/>
    </source>
</evidence>
<keyword evidence="3 8" id="KW-0396">Initiation factor</keyword>
<dbReference type="SUPFAM" id="SSF82171">
    <property type="entry name" value="DPP6 N-terminal domain-like"/>
    <property type="match status" value="1"/>
</dbReference>
<dbReference type="PANTHER" id="PTHR13227:SF0">
    <property type="entry name" value="EUKARYOTIC TRANSLATION INITIATION FACTOR 2A"/>
    <property type="match status" value="1"/>
</dbReference>
<feature type="compositionally biased region" description="Basic and acidic residues" evidence="9">
    <location>
        <begin position="558"/>
        <end position="585"/>
    </location>
</feature>
<feature type="compositionally biased region" description="Low complexity" evidence="9">
    <location>
        <begin position="543"/>
        <end position="552"/>
    </location>
</feature>
<keyword evidence="12" id="KW-1185">Reference proteome</keyword>
<sequence length="674" mass="73403">MASPLQFAYRTQKTIGLFDAAPSYEPVSGFVKPEGNLRCCVYSPCGRFFGYASSEAVTVVDASKGSQVLYLPLLNVYEIGFSPRGTYVITWERPSKDENGDATKNLKIWRTSEDGVAGEDKTPVGSYVQKQQGNWNLQYTADEKYCARLVTNEVQFHESHDLITVWKKLRVEGAANYALAPGSQNHAVAVFVPERKGQPAAVKVFNVPMFDSPISQKTFFKGDKVQLKWNKQGSSLLVLAQTEVDRSGKSYYGETTLYLLSTSGAFDARVTLDKEGPIHDVSWSPNGREFGVVYGFMPAKTTIFNHRAIAQQTFPLGPRNTIIFSPNARFVLVAGFGNLAGQIDVYDMQKDYRKVCTIESGNPSVCEWSPDSKYIMTATTSPRLRVDNGVRLWHVGGTVMYNEDMIELYHVLWRPMTPESVASGDELAPIPVPHSSAQAYQSTVKTPSKPVGAYRPPGARGGATPLHFKREDEGGAAHVVSNGTQNVGPNGFGRTRRTVPGAEPTETPAVRTVPGADPAGEDGAKKNKKKRGKKGGQGGQGEGAPQPEPSGGASLAPPRERNGAHDGGRSPERRGNGRSPRDASRNHRNGRSRSNTHQGRSPQGRSGAAGNMNDQAASQDPNAKKVRSLQKKIRAIEDLEMRHAGGEKLEDTQMKKIHTKTSVIKELEALGGEI</sequence>
<evidence type="ECO:0000259" key="10">
    <source>
        <dbReference type="Pfam" id="PF08662"/>
    </source>
</evidence>
<dbReference type="GO" id="GO:0003729">
    <property type="term" value="F:mRNA binding"/>
    <property type="evidence" value="ECO:0007669"/>
    <property type="project" value="TreeGrafter"/>
</dbReference>
<dbReference type="InterPro" id="IPR011387">
    <property type="entry name" value="TIF2A"/>
</dbReference>
<evidence type="ECO:0000256" key="7">
    <source>
        <dbReference type="ARBA" id="ARBA00022917"/>
    </source>
</evidence>
<name>A0A9P8CL10_9HYPO</name>
<dbReference type="FunFam" id="2.130.10.10:FF:000596">
    <property type="entry name" value="Eukaryotic translation initiation factor 2A"/>
    <property type="match status" value="1"/>
</dbReference>
<keyword evidence="5" id="KW-0677">Repeat</keyword>
<evidence type="ECO:0000313" key="12">
    <source>
        <dbReference type="Proteomes" id="UP000887229"/>
    </source>
</evidence>
<feature type="region of interest" description="Disordered" evidence="9">
    <location>
        <begin position="436"/>
        <end position="630"/>
    </location>
</feature>
<dbReference type="AlphaFoldDB" id="A0A9P8CL10"/>
<proteinExistence type="inferred from homology"/>
<dbReference type="Proteomes" id="UP000887229">
    <property type="component" value="Unassembled WGS sequence"/>
</dbReference>
<dbReference type="GO" id="GO:0003743">
    <property type="term" value="F:translation initiation factor activity"/>
    <property type="evidence" value="ECO:0007669"/>
    <property type="project" value="UniProtKB-UniRule"/>
</dbReference>
<dbReference type="OrthoDB" id="2194683at2759"/>
<keyword evidence="4" id="KW-0853">WD repeat</keyword>
<gene>
    <name evidence="11" type="ORF">F5Z01DRAFT_361269</name>
</gene>
<evidence type="ECO:0000256" key="9">
    <source>
        <dbReference type="SAM" id="MobiDB-lite"/>
    </source>
</evidence>
<evidence type="ECO:0000256" key="4">
    <source>
        <dbReference type="ARBA" id="ARBA00022574"/>
    </source>
</evidence>
<keyword evidence="7 8" id="KW-0648">Protein biosynthesis</keyword>
<protein>
    <recommendedName>
        <fullName evidence="2 8">Eukaryotic translation initiation factor 2A</fullName>
        <shortName evidence="8">eIF-2A</shortName>
    </recommendedName>
</protein>
<dbReference type="GO" id="GO:0000049">
    <property type="term" value="F:tRNA binding"/>
    <property type="evidence" value="ECO:0007669"/>
    <property type="project" value="UniProtKB-UniRule"/>
</dbReference>
<feature type="domain" description="Translation initiation factor beta propellor-like" evidence="10">
    <location>
        <begin position="217"/>
        <end position="411"/>
    </location>
</feature>
<comment type="caution">
    <text evidence="11">The sequence shown here is derived from an EMBL/GenBank/DDBJ whole genome shotgun (WGS) entry which is preliminary data.</text>
</comment>
<dbReference type="Gene3D" id="2.130.10.10">
    <property type="entry name" value="YVTN repeat-like/Quinoprotein amine dehydrogenase"/>
    <property type="match status" value="2"/>
</dbReference>
<dbReference type="RefSeq" id="XP_046114526.1">
    <property type="nucleotide sequence ID" value="XM_046259303.1"/>
</dbReference>
<dbReference type="GO" id="GO:0043022">
    <property type="term" value="F:ribosome binding"/>
    <property type="evidence" value="ECO:0007669"/>
    <property type="project" value="UniProtKB-UniRule"/>
</dbReference>
<evidence type="ECO:0000256" key="1">
    <source>
        <dbReference type="ARBA" id="ARBA00009573"/>
    </source>
</evidence>
<dbReference type="Pfam" id="PF08662">
    <property type="entry name" value="eIF2A"/>
    <property type="match status" value="1"/>
</dbReference>
<evidence type="ECO:0000256" key="3">
    <source>
        <dbReference type="ARBA" id="ARBA00022540"/>
    </source>
</evidence>
<evidence type="ECO:0000313" key="11">
    <source>
        <dbReference type="EMBL" id="KAG9250602.1"/>
    </source>
</evidence>
<dbReference type="PIRSF" id="PIRSF017222">
    <property type="entry name" value="eIF2A"/>
    <property type="match status" value="1"/>
</dbReference>
<dbReference type="EMBL" id="MU251276">
    <property type="protein sequence ID" value="KAG9250602.1"/>
    <property type="molecule type" value="Genomic_DNA"/>
</dbReference>
<dbReference type="InterPro" id="IPR015943">
    <property type="entry name" value="WD40/YVTN_repeat-like_dom_sf"/>
</dbReference>
<accession>A0A9P8CL10</accession>
<dbReference type="GO" id="GO:0022627">
    <property type="term" value="C:cytosolic small ribosomal subunit"/>
    <property type="evidence" value="ECO:0007669"/>
    <property type="project" value="TreeGrafter"/>
</dbReference>
<keyword evidence="6 8" id="KW-0810">Translation regulation</keyword>
<evidence type="ECO:0000256" key="8">
    <source>
        <dbReference type="PIRNR" id="PIRNR017222"/>
    </source>
</evidence>
<dbReference type="InterPro" id="IPR013979">
    <property type="entry name" value="TIF_beta_prop-like"/>
</dbReference>
<dbReference type="GeneID" id="70290206"/>
<dbReference type="GO" id="GO:0006417">
    <property type="term" value="P:regulation of translation"/>
    <property type="evidence" value="ECO:0007669"/>
    <property type="project" value="UniProtKB-KW"/>
</dbReference>
<feature type="compositionally biased region" description="Polar residues" evidence="9">
    <location>
        <begin position="436"/>
        <end position="446"/>
    </location>
</feature>
<evidence type="ECO:0000256" key="6">
    <source>
        <dbReference type="ARBA" id="ARBA00022845"/>
    </source>
</evidence>
<comment type="similarity">
    <text evidence="1 8">Belongs to the WD repeat EIF2A family.</text>
</comment>
<dbReference type="PANTHER" id="PTHR13227">
    <property type="entry name" value="EUKARYOTIC TRANSLATION INITIATION FACTOR 2A"/>
    <property type="match status" value="1"/>
</dbReference>